<feature type="domain" description="Metalloprotease TldD/E C-terminal" evidence="1">
    <location>
        <begin position="43"/>
        <end position="187"/>
    </location>
</feature>
<organism evidence="2 3">
    <name type="scientific">Eiseniibacteriota bacterium</name>
    <dbReference type="NCBI Taxonomy" id="2212470"/>
    <lineage>
        <taxon>Bacteria</taxon>
        <taxon>Candidatus Eiseniibacteriota</taxon>
    </lineage>
</organism>
<protein>
    <recommendedName>
        <fullName evidence="1">Metalloprotease TldD/E C-terminal domain-containing protein</fullName>
    </recommendedName>
</protein>
<dbReference type="EMBL" id="VBPB01000067">
    <property type="protein sequence ID" value="TMQ73494.1"/>
    <property type="molecule type" value="Genomic_DNA"/>
</dbReference>
<dbReference type="GO" id="GO:0008237">
    <property type="term" value="F:metallopeptidase activity"/>
    <property type="evidence" value="ECO:0007669"/>
    <property type="project" value="InterPro"/>
</dbReference>
<accession>A0A538UC80</accession>
<dbReference type="PANTHER" id="PTHR43666:SF1">
    <property type="entry name" value="CONSERVED PROTEIN"/>
    <property type="match status" value="1"/>
</dbReference>
<sequence length="222" mass="23188">MTARPSGWAEDSSFRIKDIDAVGLAATALRKARQSAKPRRLDPGDYTVIFEPAAVADLIGFNIAGALSARAVEEGRSYFSKQGGGSMVGEKVFHESVTMKSDPLDKRRPGSPWGFGGGGVGGGFNGGGEGGLASAPITWVENGVLKNLIYDRYWAKQVGREPTPGAGNFVLEGGQETLASLIASTERVSIPLAARCLSRTDQPNSAAAICVAHTLASGHNDI</sequence>
<dbReference type="Pfam" id="PF19289">
    <property type="entry name" value="PmbA_TldD_3rd"/>
    <property type="match status" value="1"/>
</dbReference>
<dbReference type="Proteomes" id="UP000319771">
    <property type="component" value="Unassembled WGS sequence"/>
</dbReference>
<dbReference type="AlphaFoldDB" id="A0A538UC80"/>
<dbReference type="SUPFAM" id="SSF111283">
    <property type="entry name" value="Putative modulator of DNA gyrase, PmbA/TldD"/>
    <property type="match status" value="1"/>
</dbReference>
<comment type="caution">
    <text evidence="2">The sequence shown here is derived from an EMBL/GenBank/DDBJ whole genome shotgun (WGS) entry which is preliminary data.</text>
</comment>
<dbReference type="GO" id="GO:0006508">
    <property type="term" value="P:proteolysis"/>
    <property type="evidence" value="ECO:0007669"/>
    <property type="project" value="InterPro"/>
</dbReference>
<reference evidence="2 3" key="1">
    <citation type="journal article" date="2019" name="Nat. Microbiol.">
        <title>Mediterranean grassland soil C-N compound turnover is dependent on rainfall and depth, and is mediated by genomically divergent microorganisms.</title>
        <authorList>
            <person name="Diamond S."/>
            <person name="Andeer P.F."/>
            <person name="Li Z."/>
            <person name="Crits-Christoph A."/>
            <person name="Burstein D."/>
            <person name="Anantharaman K."/>
            <person name="Lane K.R."/>
            <person name="Thomas B.C."/>
            <person name="Pan C."/>
            <person name="Northen T.R."/>
            <person name="Banfield J.F."/>
        </authorList>
    </citation>
    <scope>NUCLEOTIDE SEQUENCE [LARGE SCALE GENOMIC DNA]</scope>
    <source>
        <strain evidence="2">WS_11</strain>
    </source>
</reference>
<gene>
    <name evidence="2" type="ORF">E6K81_04465</name>
</gene>
<evidence type="ECO:0000259" key="1">
    <source>
        <dbReference type="Pfam" id="PF19289"/>
    </source>
</evidence>
<name>A0A538UC80_UNCEI</name>
<dbReference type="PANTHER" id="PTHR43666">
    <property type="entry name" value="TLDD PROTEIN"/>
    <property type="match status" value="1"/>
</dbReference>
<evidence type="ECO:0000313" key="3">
    <source>
        <dbReference type="Proteomes" id="UP000319771"/>
    </source>
</evidence>
<dbReference type="InterPro" id="IPR036059">
    <property type="entry name" value="TldD/PmbA_sf"/>
</dbReference>
<dbReference type="InterPro" id="IPR045569">
    <property type="entry name" value="Metalloprtase-TldD/E_C"/>
</dbReference>
<evidence type="ECO:0000313" key="2">
    <source>
        <dbReference type="EMBL" id="TMQ73494.1"/>
    </source>
</evidence>
<proteinExistence type="predicted"/>